<dbReference type="OrthoDB" id="1905920at2759"/>
<organism evidence="9 10">
    <name type="scientific">Pseudocercospora musae</name>
    <dbReference type="NCBI Taxonomy" id="113226"/>
    <lineage>
        <taxon>Eukaryota</taxon>
        <taxon>Fungi</taxon>
        <taxon>Dikarya</taxon>
        <taxon>Ascomycota</taxon>
        <taxon>Pezizomycotina</taxon>
        <taxon>Dothideomycetes</taxon>
        <taxon>Dothideomycetidae</taxon>
        <taxon>Mycosphaerellales</taxon>
        <taxon>Mycosphaerellaceae</taxon>
        <taxon>Pseudocercospora</taxon>
    </lineage>
</organism>
<dbReference type="Gene3D" id="3.20.20.70">
    <property type="entry name" value="Aldolase class I"/>
    <property type="match status" value="1"/>
</dbReference>
<keyword evidence="5" id="KW-0456">Lyase</keyword>
<evidence type="ECO:0000256" key="3">
    <source>
        <dbReference type="ARBA" id="ARBA00012910"/>
    </source>
</evidence>
<gene>
    <name evidence="9" type="ORF">AC579_8997</name>
</gene>
<accession>A0A139I811</accession>
<dbReference type="GO" id="GO:0046951">
    <property type="term" value="P:ketone body biosynthetic process"/>
    <property type="evidence" value="ECO:0007669"/>
    <property type="project" value="TreeGrafter"/>
</dbReference>
<protein>
    <recommendedName>
        <fullName evidence="3">hydroxymethylglutaryl-CoA lyase</fullName>
        <ecNumber evidence="3">4.1.3.4</ecNumber>
    </recommendedName>
</protein>
<dbReference type="CDD" id="cd07938">
    <property type="entry name" value="DRE_TIM_HMGL"/>
    <property type="match status" value="1"/>
</dbReference>
<dbReference type="UniPathway" id="UPA00896">
    <property type="reaction ID" value="UER00863"/>
</dbReference>
<comment type="caution">
    <text evidence="9">The sequence shown here is derived from an EMBL/GenBank/DDBJ whole genome shotgun (WGS) entry which is preliminary data.</text>
</comment>
<keyword evidence="10" id="KW-1185">Reference proteome</keyword>
<evidence type="ECO:0000259" key="8">
    <source>
        <dbReference type="PROSITE" id="PS50991"/>
    </source>
</evidence>
<evidence type="ECO:0000256" key="1">
    <source>
        <dbReference type="ARBA" id="ARBA00005143"/>
    </source>
</evidence>
<dbReference type="STRING" id="113226.A0A139I811"/>
<dbReference type="EC" id="4.1.3.4" evidence="3"/>
<dbReference type="Gene3D" id="2.60.40.10">
    <property type="entry name" value="Immunoglobulins"/>
    <property type="match status" value="1"/>
</dbReference>
<dbReference type="InterPro" id="IPR013785">
    <property type="entry name" value="Aldolase_TIM"/>
</dbReference>
<dbReference type="Pfam" id="PF00756">
    <property type="entry name" value="Esterase"/>
    <property type="match status" value="1"/>
</dbReference>
<keyword evidence="4" id="KW-0479">Metal-binding</keyword>
<keyword evidence="7" id="KW-0732">Signal</keyword>
<dbReference type="GO" id="GO:0006552">
    <property type="term" value="P:L-leucine catabolic process"/>
    <property type="evidence" value="ECO:0007669"/>
    <property type="project" value="TreeGrafter"/>
</dbReference>
<evidence type="ECO:0000313" key="9">
    <source>
        <dbReference type="EMBL" id="KXT10877.1"/>
    </source>
</evidence>
<evidence type="ECO:0000313" key="10">
    <source>
        <dbReference type="Proteomes" id="UP000073492"/>
    </source>
</evidence>
<dbReference type="Pfam" id="PF00682">
    <property type="entry name" value="HMGL-like"/>
    <property type="match status" value="1"/>
</dbReference>
<dbReference type="InterPro" id="IPR029058">
    <property type="entry name" value="AB_hydrolase_fold"/>
</dbReference>
<dbReference type="SUPFAM" id="SSF53474">
    <property type="entry name" value="alpha/beta-Hydrolases"/>
    <property type="match status" value="1"/>
</dbReference>
<dbReference type="GO" id="GO:0046872">
    <property type="term" value="F:metal ion binding"/>
    <property type="evidence" value="ECO:0007669"/>
    <property type="project" value="UniProtKB-KW"/>
</dbReference>
<comment type="pathway">
    <text evidence="1">Metabolic intermediate metabolism; (S)-3-hydroxy-3-methylglutaryl-CoA degradation; acetoacetate from (S)-3-hydroxy-3-methylglutaryl-CoA: step 1/1.</text>
</comment>
<name>A0A139I811_9PEZI</name>
<evidence type="ECO:0000256" key="5">
    <source>
        <dbReference type="ARBA" id="ARBA00023239"/>
    </source>
</evidence>
<feature type="chain" id="PRO_5007297234" description="hydroxymethylglutaryl-CoA lyase" evidence="7">
    <location>
        <begin position="18"/>
        <end position="766"/>
    </location>
</feature>
<dbReference type="EMBL" id="LFZO01000235">
    <property type="protein sequence ID" value="KXT10877.1"/>
    <property type="molecule type" value="Genomic_DNA"/>
</dbReference>
<sequence>MKSQCVWLFACISSAFGAVSVVRTNQPPTGYEVTFTYNNSSAQNVHIAGIPHFTNQYQTTVTSAASFDPIDYRPGDFPAFTSNVSVYSMDMQGDGVFTFTGPLPSGTYQYYFLADCQNVSQCVSLGQGVTDPDNPPFETVQGTEAGSPFQVPFDSVYQSYADLNLNFDYALPVEGPRGKVITDFYPSPGAVSPSPGTNNFAVYLPPGYDNTSTRAAYPLLYLSHGGGGAAGDWQNQGQVSNILDRLILEGHIESTVVVMPTFNGLLNTSNPSAQVVRPLYQQNLFPYIESHYHVSKNPDRRAFAGLSLGSALTYEMYINATSYFGYFGLFSGAMLPGHPLSDYVNSSMAAENPALLDRGLAVAYGLFDIAFDDTRLLQEALDGIGLKYVSRVAPFGFHAWNTWQDALWTFGRTTLWKPRPLTEKAGHGHRTIKQISTRNFSNTTRTLADHVRIIEVGPRDGLQNEKGAIPPETKIELVNRLARTGLQTIEAGSFVHPKWVPQMAASDQVLSSLLSNPPPGNITYQWLLPNMKGLDNYIKVMTTSTTSTSTSSHQVSIFTSATETFSQKNTNRSIQESLDLFAPLIQKATENSYPVRAYISVALGCPYEGPNINPHHVADLAASLLELGAQEISIADTTGTGTAPRTRTLLKTLQQAGVKMEDVAMHFHDTFGQALINTMVSLEQGVRKFDSAVGGLGGCPYSPGATGNVATEDLVYCLESLGADTGGVDLEELSKVGEWITGELGKENASSAGKGILARLKGRERD</sequence>
<comment type="catalytic activity">
    <reaction evidence="6">
        <text>(3S)-3-hydroxy-3-methylglutaryl-CoA = acetoacetate + acetyl-CoA</text>
        <dbReference type="Rhea" id="RHEA:24404"/>
        <dbReference type="ChEBI" id="CHEBI:13705"/>
        <dbReference type="ChEBI" id="CHEBI:43074"/>
        <dbReference type="ChEBI" id="CHEBI:57288"/>
        <dbReference type="EC" id="4.1.3.4"/>
    </reaction>
</comment>
<dbReference type="NCBIfam" id="NF004283">
    <property type="entry name" value="PRK05692.1"/>
    <property type="match status" value="1"/>
</dbReference>
<dbReference type="PANTHER" id="PTHR42738">
    <property type="entry name" value="HYDROXYMETHYLGLUTARYL-COA LYASE"/>
    <property type="match status" value="1"/>
</dbReference>
<dbReference type="GO" id="GO:0004419">
    <property type="term" value="F:hydroxymethylglutaryl-CoA lyase activity"/>
    <property type="evidence" value="ECO:0007669"/>
    <property type="project" value="UniProtKB-EC"/>
</dbReference>
<dbReference type="SUPFAM" id="SSF51569">
    <property type="entry name" value="Aldolase"/>
    <property type="match status" value="1"/>
</dbReference>
<feature type="domain" description="Pyruvate carboxyltransferase" evidence="8">
    <location>
        <begin position="451"/>
        <end position="734"/>
    </location>
</feature>
<dbReference type="InterPro" id="IPR000891">
    <property type="entry name" value="PYR_CT"/>
</dbReference>
<dbReference type="InterPro" id="IPR043594">
    <property type="entry name" value="HMGL"/>
</dbReference>
<evidence type="ECO:0000256" key="4">
    <source>
        <dbReference type="ARBA" id="ARBA00022723"/>
    </source>
</evidence>
<proteinExistence type="inferred from homology"/>
<dbReference type="InterPro" id="IPR013783">
    <property type="entry name" value="Ig-like_fold"/>
</dbReference>
<dbReference type="Proteomes" id="UP000073492">
    <property type="component" value="Unassembled WGS sequence"/>
</dbReference>
<dbReference type="AlphaFoldDB" id="A0A139I811"/>
<dbReference type="FunFam" id="3.20.20.70:FF:000071">
    <property type="entry name" value="Hydroxymethylglutaryl-CoA lyase"/>
    <property type="match status" value="1"/>
</dbReference>
<evidence type="ECO:0000256" key="7">
    <source>
        <dbReference type="SAM" id="SignalP"/>
    </source>
</evidence>
<evidence type="ECO:0000256" key="2">
    <source>
        <dbReference type="ARBA" id="ARBA00009405"/>
    </source>
</evidence>
<dbReference type="PROSITE" id="PS50991">
    <property type="entry name" value="PYR_CT"/>
    <property type="match status" value="1"/>
</dbReference>
<evidence type="ECO:0000256" key="6">
    <source>
        <dbReference type="ARBA" id="ARBA00049877"/>
    </source>
</evidence>
<comment type="similarity">
    <text evidence="2">Belongs to the HMG-CoA lyase family.</text>
</comment>
<dbReference type="PANTHER" id="PTHR42738:SF7">
    <property type="entry name" value="HYDROXYMETHYLGLUTARYL-COA LYASE"/>
    <property type="match status" value="1"/>
</dbReference>
<dbReference type="InterPro" id="IPR000801">
    <property type="entry name" value="Esterase-like"/>
</dbReference>
<dbReference type="Gene3D" id="3.40.50.1820">
    <property type="entry name" value="alpha/beta hydrolase"/>
    <property type="match status" value="1"/>
</dbReference>
<reference evidence="9 10" key="1">
    <citation type="submission" date="2015-07" db="EMBL/GenBank/DDBJ databases">
        <title>Comparative genomics of the Sigatoka disease complex on banana suggests a link between parallel evolutionary changes in Pseudocercospora fijiensis and Pseudocercospora eumusae and increased virulence on the banana host.</title>
        <authorList>
            <person name="Chang T.-C."/>
            <person name="Salvucci A."/>
            <person name="Crous P.W."/>
            <person name="Stergiopoulos I."/>
        </authorList>
    </citation>
    <scope>NUCLEOTIDE SEQUENCE [LARGE SCALE GENOMIC DNA]</scope>
    <source>
        <strain evidence="9 10">CBS 116634</strain>
    </source>
</reference>
<feature type="signal peptide" evidence="7">
    <location>
        <begin position="1"/>
        <end position="17"/>
    </location>
</feature>